<protein>
    <submittedName>
        <fullName evidence="1">Uncharacterized protein</fullName>
    </submittedName>
</protein>
<gene>
    <name evidence="1" type="ORF">N658DRAFT_19571</name>
</gene>
<organism evidence="1 2">
    <name type="scientific">Parathielavia hyrcaniae</name>
    <dbReference type="NCBI Taxonomy" id="113614"/>
    <lineage>
        <taxon>Eukaryota</taxon>
        <taxon>Fungi</taxon>
        <taxon>Dikarya</taxon>
        <taxon>Ascomycota</taxon>
        <taxon>Pezizomycotina</taxon>
        <taxon>Sordariomycetes</taxon>
        <taxon>Sordariomycetidae</taxon>
        <taxon>Sordariales</taxon>
        <taxon>Chaetomiaceae</taxon>
        <taxon>Parathielavia</taxon>
    </lineage>
</organism>
<reference evidence="1" key="1">
    <citation type="journal article" date="2023" name="Mol. Phylogenet. Evol.">
        <title>Genome-scale phylogeny and comparative genomics of the fungal order Sordariales.</title>
        <authorList>
            <person name="Hensen N."/>
            <person name="Bonometti L."/>
            <person name="Westerberg I."/>
            <person name="Brannstrom I.O."/>
            <person name="Guillou S."/>
            <person name="Cros-Aarteil S."/>
            <person name="Calhoun S."/>
            <person name="Haridas S."/>
            <person name="Kuo A."/>
            <person name="Mondo S."/>
            <person name="Pangilinan J."/>
            <person name="Riley R."/>
            <person name="LaButti K."/>
            <person name="Andreopoulos B."/>
            <person name="Lipzen A."/>
            <person name="Chen C."/>
            <person name="Yan M."/>
            <person name="Daum C."/>
            <person name="Ng V."/>
            <person name="Clum A."/>
            <person name="Steindorff A."/>
            <person name="Ohm R.A."/>
            <person name="Martin F."/>
            <person name="Silar P."/>
            <person name="Natvig D.O."/>
            <person name="Lalanne C."/>
            <person name="Gautier V."/>
            <person name="Ament-Velasquez S.L."/>
            <person name="Kruys A."/>
            <person name="Hutchinson M.I."/>
            <person name="Powell A.J."/>
            <person name="Barry K."/>
            <person name="Miller A.N."/>
            <person name="Grigoriev I.V."/>
            <person name="Debuchy R."/>
            <person name="Gladieux P."/>
            <person name="Hiltunen Thoren M."/>
            <person name="Johannesson H."/>
        </authorList>
    </citation>
    <scope>NUCLEOTIDE SEQUENCE</scope>
    <source>
        <strain evidence="1">CBS 757.83</strain>
    </source>
</reference>
<comment type="caution">
    <text evidence="1">The sequence shown here is derived from an EMBL/GenBank/DDBJ whole genome shotgun (WGS) entry which is preliminary data.</text>
</comment>
<name>A0AAN6T6V6_9PEZI</name>
<dbReference type="EMBL" id="MU863624">
    <property type="protein sequence ID" value="KAK4106451.1"/>
    <property type="molecule type" value="Genomic_DNA"/>
</dbReference>
<dbReference type="AlphaFoldDB" id="A0AAN6T6V6"/>
<sequence>MLGGTSLGQHTFVLVPAVLGGRSRSGLWYTVVTLSLWVNIWRGSACVARRMTVWLEGSPGWDSGSTNGDFLNNPNSAINKIMMHTHHLDDFLSFVCYDLCRHLVGWTPEIIRIGRWPGTSFPHPELDLPAVTPNAFLCRSI</sequence>
<proteinExistence type="predicted"/>
<reference evidence="1" key="2">
    <citation type="submission" date="2023-05" db="EMBL/GenBank/DDBJ databases">
        <authorList>
            <consortium name="Lawrence Berkeley National Laboratory"/>
            <person name="Steindorff A."/>
            <person name="Hensen N."/>
            <person name="Bonometti L."/>
            <person name="Westerberg I."/>
            <person name="Brannstrom I.O."/>
            <person name="Guillou S."/>
            <person name="Cros-Aarteil S."/>
            <person name="Calhoun S."/>
            <person name="Haridas S."/>
            <person name="Kuo A."/>
            <person name="Mondo S."/>
            <person name="Pangilinan J."/>
            <person name="Riley R."/>
            <person name="Labutti K."/>
            <person name="Andreopoulos B."/>
            <person name="Lipzen A."/>
            <person name="Chen C."/>
            <person name="Yanf M."/>
            <person name="Daum C."/>
            <person name="Ng V."/>
            <person name="Clum A."/>
            <person name="Ohm R."/>
            <person name="Martin F."/>
            <person name="Silar P."/>
            <person name="Natvig D."/>
            <person name="Lalanne C."/>
            <person name="Gautier V."/>
            <person name="Ament-Velasquez S.L."/>
            <person name="Kruys A."/>
            <person name="Hutchinson M.I."/>
            <person name="Powell A.J."/>
            <person name="Barry K."/>
            <person name="Miller A.N."/>
            <person name="Grigoriev I.V."/>
            <person name="Debuchy R."/>
            <person name="Gladieux P."/>
            <person name="Thoren M.H."/>
            <person name="Johannesson H."/>
        </authorList>
    </citation>
    <scope>NUCLEOTIDE SEQUENCE</scope>
    <source>
        <strain evidence="1">CBS 757.83</strain>
    </source>
</reference>
<accession>A0AAN6T6V6</accession>
<dbReference type="Proteomes" id="UP001305647">
    <property type="component" value="Unassembled WGS sequence"/>
</dbReference>
<evidence type="ECO:0000313" key="1">
    <source>
        <dbReference type="EMBL" id="KAK4106451.1"/>
    </source>
</evidence>
<evidence type="ECO:0000313" key="2">
    <source>
        <dbReference type="Proteomes" id="UP001305647"/>
    </source>
</evidence>
<keyword evidence="2" id="KW-1185">Reference proteome</keyword>